<dbReference type="PANTHER" id="PTHR30570:SF1">
    <property type="entry name" value="PHOSPHATE-BINDING PROTEIN PSTS"/>
    <property type="match status" value="1"/>
</dbReference>
<keyword evidence="5" id="KW-1185">Reference proteome</keyword>
<evidence type="ECO:0000313" key="5">
    <source>
        <dbReference type="Proteomes" id="UP000748752"/>
    </source>
</evidence>
<dbReference type="InterPro" id="IPR050811">
    <property type="entry name" value="Phosphate_ABC_transporter"/>
</dbReference>
<accession>A0ABS1CGR7</accession>
<proteinExistence type="predicted"/>
<protein>
    <submittedName>
        <fullName evidence="4">Phosphate-binding protein</fullName>
    </submittedName>
</protein>
<name>A0ABS1CGR7_9GAMM</name>
<comment type="caution">
    <text evidence="4">The sequence shown here is derived from an EMBL/GenBank/DDBJ whole genome shotgun (WGS) entry which is preliminary data.</text>
</comment>
<keyword evidence="1 2" id="KW-0732">Signal</keyword>
<dbReference type="Proteomes" id="UP000748752">
    <property type="component" value="Unassembled WGS sequence"/>
</dbReference>
<dbReference type="Pfam" id="PF12849">
    <property type="entry name" value="PBP_like_2"/>
    <property type="match status" value="1"/>
</dbReference>
<dbReference type="PANTHER" id="PTHR30570">
    <property type="entry name" value="PERIPLASMIC PHOSPHATE BINDING COMPONENT OF PHOSPHATE ABC TRANSPORTER"/>
    <property type="match status" value="1"/>
</dbReference>
<dbReference type="InterPro" id="IPR024370">
    <property type="entry name" value="PBP_domain"/>
</dbReference>
<evidence type="ECO:0000259" key="3">
    <source>
        <dbReference type="Pfam" id="PF12849"/>
    </source>
</evidence>
<feature type="signal peptide" evidence="2">
    <location>
        <begin position="1"/>
        <end position="23"/>
    </location>
</feature>
<evidence type="ECO:0000256" key="2">
    <source>
        <dbReference type="SAM" id="SignalP"/>
    </source>
</evidence>
<dbReference type="CDD" id="cd13654">
    <property type="entry name" value="PBP2_phosphate_like_2"/>
    <property type="match status" value="1"/>
</dbReference>
<dbReference type="RefSeq" id="WP_200236781.1">
    <property type="nucleotide sequence ID" value="NZ_NRRV01000021.1"/>
</dbReference>
<sequence length="359" mass="38522">MSRFNPLLFAMLAAVVASGPAIAADQIRIVGSSTVYPFSSYVAEEFGETTRFQTPVVESTGSGGGHKLFGAGVGPDTPDLTNSSRKMKVSELKRAQENGVEKITEAVIGYDGIALAQNVDNEPVDLSLEELTLAVAAKVPNPDGGDGLVDNPYTQWDQIAARLPAREIKIYGPPTTSGTRDAFEELAMEAATEDMAGYAEPYTQIRQDGAWIDSGENDNLIVQKLAKDKAAFGVFGFSFLDENRDQIQGAKIGGVAPRPATISSGEYPLSRSLYFYVKNNHVGEVPGLMEYVQLFMSEAMIGPDGALKAIGLVPLPQDLRAASRERVLSLVPLALQDGRLSTLKAYAESRQDGEPMARN</sequence>
<feature type="domain" description="PBP" evidence="3">
    <location>
        <begin position="21"/>
        <end position="298"/>
    </location>
</feature>
<evidence type="ECO:0000313" key="4">
    <source>
        <dbReference type="EMBL" id="MBK1631110.1"/>
    </source>
</evidence>
<dbReference type="SUPFAM" id="SSF53850">
    <property type="entry name" value="Periplasmic binding protein-like II"/>
    <property type="match status" value="1"/>
</dbReference>
<reference evidence="4 5" key="1">
    <citation type="journal article" date="2020" name="Microorganisms">
        <title>Osmotic Adaptation and Compatible Solute Biosynthesis of Phototrophic Bacteria as Revealed from Genome Analyses.</title>
        <authorList>
            <person name="Imhoff J.F."/>
            <person name="Rahn T."/>
            <person name="Kunzel S."/>
            <person name="Keller A."/>
            <person name="Neulinger S.C."/>
        </authorList>
    </citation>
    <scope>NUCLEOTIDE SEQUENCE [LARGE SCALE GENOMIC DNA]</scope>
    <source>
        <strain evidence="4 5">DSM 6210</strain>
    </source>
</reference>
<evidence type="ECO:0000256" key="1">
    <source>
        <dbReference type="ARBA" id="ARBA00022729"/>
    </source>
</evidence>
<gene>
    <name evidence="4" type="ORF">CKO31_10220</name>
</gene>
<organism evidence="4 5">
    <name type="scientific">Thiohalocapsa halophila</name>
    <dbReference type="NCBI Taxonomy" id="69359"/>
    <lineage>
        <taxon>Bacteria</taxon>
        <taxon>Pseudomonadati</taxon>
        <taxon>Pseudomonadota</taxon>
        <taxon>Gammaproteobacteria</taxon>
        <taxon>Chromatiales</taxon>
        <taxon>Chromatiaceae</taxon>
        <taxon>Thiohalocapsa</taxon>
    </lineage>
</organism>
<feature type="chain" id="PRO_5046109481" evidence="2">
    <location>
        <begin position="24"/>
        <end position="359"/>
    </location>
</feature>
<dbReference type="EMBL" id="NRRV01000021">
    <property type="protein sequence ID" value="MBK1631110.1"/>
    <property type="molecule type" value="Genomic_DNA"/>
</dbReference>
<dbReference type="Gene3D" id="3.40.190.10">
    <property type="entry name" value="Periplasmic binding protein-like II"/>
    <property type="match status" value="2"/>
</dbReference>